<sequence>MNCKSCNAAVADKFCGHCGNPIALKRVDSHYIIHEVQHVLHFEKGILYTIKELLIRPGVNIRRFLTEDRSRLVKPVIFLVICSLLYTLITHFFHIENDHYVSESIRYETFAALTTWIEGHYGYANIIMGLFIGAWLKLFMRKSAYNYYEVLIMLCFVIGTGMLIYTLFALVQGISGKNMKLTSEVVSLLYSMWAIGQILGGKKIKGYVLSLVGYILGMGSFWMAVELLAWIIDRFND</sequence>
<organism evidence="2 3">
    <name type="scientific">Chitinophaga ginsengisegetis</name>
    <dbReference type="NCBI Taxonomy" id="393003"/>
    <lineage>
        <taxon>Bacteria</taxon>
        <taxon>Pseudomonadati</taxon>
        <taxon>Bacteroidota</taxon>
        <taxon>Chitinophagia</taxon>
        <taxon>Chitinophagales</taxon>
        <taxon>Chitinophagaceae</taxon>
        <taxon>Chitinophaga</taxon>
    </lineage>
</organism>
<dbReference type="Pfam" id="PF12412">
    <property type="entry name" value="DUF3667"/>
    <property type="match status" value="1"/>
</dbReference>
<keyword evidence="1" id="KW-1133">Transmembrane helix</keyword>
<feature type="transmembrane region" description="Helical" evidence="1">
    <location>
        <begin position="181"/>
        <end position="199"/>
    </location>
</feature>
<proteinExistence type="predicted"/>
<gene>
    <name evidence="2" type="ORF">SAMN05660461_5614</name>
</gene>
<feature type="transmembrane region" description="Helical" evidence="1">
    <location>
        <begin position="151"/>
        <end position="175"/>
    </location>
</feature>
<accession>A0A1T5PAL9</accession>
<evidence type="ECO:0008006" key="4">
    <source>
        <dbReference type="Google" id="ProtNLM"/>
    </source>
</evidence>
<keyword evidence="1" id="KW-0472">Membrane</keyword>
<feature type="transmembrane region" description="Helical" evidence="1">
    <location>
        <begin position="211"/>
        <end position="232"/>
    </location>
</feature>
<dbReference type="InterPro" id="IPR022134">
    <property type="entry name" value="DUF3667"/>
</dbReference>
<evidence type="ECO:0000313" key="3">
    <source>
        <dbReference type="Proteomes" id="UP000190166"/>
    </source>
</evidence>
<dbReference type="RefSeq" id="WP_079472867.1">
    <property type="nucleotide sequence ID" value="NZ_FUZZ01000005.1"/>
</dbReference>
<dbReference type="EMBL" id="FUZZ01000005">
    <property type="protein sequence ID" value="SKD09722.1"/>
    <property type="molecule type" value="Genomic_DNA"/>
</dbReference>
<dbReference type="STRING" id="393003.SAMN05660461_5614"/>
<evidence type="ECO:0000256" key="1">
    <source>
        <dbReference type="SAM" id="Phobius"/>
    </source>
</evidence>
<keyword evidence="1" id="KW-0812">Transmembrane</keyword>
<dbReference type="Proteomes" id="UP000190166">
    <property type="component" value="Unassembled WGS sequence"/>
</dbReference>
<dbReference type="AlphaFoldDB" id="A0A1T5PAL9"/>
<reference evidence="2 3" key="1">
    <citation type="submission" date="2017-02" db="EMBL/GenBank/DDBJ databases">
        <authorList>
            <person name="Peterson S.W."/>
        </authorList>
    </citation>
    <scope>NUCLEOTIDE SEQUENCE [LARGE SCALE GENOMIC DNA]</scope>
    <source>
        <strain evidence="2 3">DSM 18108</strain>
    </source>
</reference>
<protein>
    <recommendedName>
        <fullName evidence="4">DUF3667 domain-containing protein</fullName>
    </recommendedName>
</protein>
<feature type="transmembrane region" description="Helical" evidence="1">
    <location>
        <begin position="72"/>
        <end position="93"/>
    </location>
</feature>
<evidence type="ECO:0000313" key="2">
    <source>
        <dbReference type="EMBL" id="SKD09722.1"/>
    </source>
</evidence>
<name>A0A1T5PAL9_9BACT</name>
<feature type="transmembrane region" description="Helical" evidence="1">
    <location>
        <begin position="120"/>
        <end position="139"/>
    </location>
</feature>
<keyword evidence="3" id="KW-1185">Reference proteome</keyword>